<name>A0A0N1H9E8_9EURO</name>
<gene>
    <name evidence="2" type="ORF">AB675_6333</name>
</gene>
<protein>
    <submittedName>
        <fullName evidence="2">Uncharacterized protein</fullName>
    </submittedName>
</protein>
<evidence type="ECO:0000313" key="2">
    <source>
        <dbReference type="EMBL" id="KPI44193.1"/>
    </source>
</evidence>
<dbReference type="Pfam" id="PF01042">
    <property type="entry name" value="Ribonuc_L-PSP"/>
    <property type="match status" value="1"/>
</dbReference>
<dbReference type="STRING" id="1664694.A0A0N1H9E8"/>
<organism evidence="2 3">
    <name type="scientific">Cyphellophora attinorum</name>
    <dbReference type="NCBI Taxonomy" id="1664694"/>
    <lineage>
        <taxon>Eukaryota</taxon>
        <taxon>Fungi</taxon>
        <taxon>Dikarya</taxon>
        <taxon>Ascomycota</taxon>
        <taxon>Pezizomycotina</taxon>
        <taxon>Eurotiomycetes</taxon>
        <taxon>Chaetothyriomycetidae</taxon>
        <taxon>Chaetothyriales</taxon>
        <taxon>Cyphellophoraceae</taxon>
        <taxon>Cyphellophora</taxon>
    </lineage>
</organism>
<dbReference type="Proteomes" id="UP000038010">
    <property type="component" value="Unassembled WGS sequence"/>
</dbReference>
<dbReference type="Gene3D" id="3.30.1330.40">
    <property type="entry name" value="RutC-like"/>
    <property type="match status" value="1"/>
</dbReference>
<feature type="region of interest" description="Disordered" evidence="1">
    <location>
        <begin position="40"/>
        <end position="63"/>
    </location>
</feature>
<comment type="caution">
    <text evidence="2">The sequence shown here is derived from an EMBL/GenBank/DDBJ whole genome shotgun (WGS) entry which is preliminary data.</text>
</comment>
<feature type="compositionally biased region" description="Polar residues" evidence="1">
    <location>
        <begin position="50"/>
        <end position="61"/>
    </location>
</feature>
<evidence type="ECO:0000256" key="1">
    <source>
        <dbReference type="SAM" id="MobiDB-lite"/>
    </source>
</evidence>
<dbReference type="AlphaFoldDB" id="A0A0N1H9E8"/>
<dbReference type="InterPro" id="IPR006175">
    <property type="entry name" value="YjgF/YER057c/UK114"/>
</dbReference>
<sequence>MSSIIGNHDYPGYEAVGDVFNMSAATSFAARDAIIVTTSGQMGASDEESSSNTSKTASNECQGDHANQFEIALKKIERSLAAAQPKRSPRQLWEGVFAVRSFHVGEVPDEVQLEIAAVARRYWGKNKPAWVAIGVASLFSPVALVEIQVQAAYSKD</sequence>
<evidence type="ECO:0000313" key="3">
    <source>
        <dbReference type="Proteomes" id="UP000038010"/>
    </source>
</evidence>
<reference evidence="2 3" key="1">
    <citation type="submission" date="2015-06" db="EMBL/GenBank/DDBJ databases">
        <title>Draft genome of the ant-associated black yeast Phialophora attae CBS 131958.</title>
        <authorList>
            <person name="Moreno L.F."/>
            <person name="Stielow B.J."/>
            <person name="de Hoog S."/>
            <person name="Vicente V.A."/>
            <person name="Weiss V.A."/>
            <person name="de Vries M."/>
            <person name="Cruz L.M."/>
            <person name="Souza E.M."/>
        </authorList>
    </citation>
    <scope>NUCLEOTIDE SEQUENCE [LARGE SCALE GENOMIC DNA]</scope>
    <source>
        <strain evidence="2 3">CBS 131958</strain>
    </source>
</reference>
<dbReference type="SUPFAM" id="SSF55298">
    <property type="entry name" value="YjgF-like"/>
    <property type="match status" value="1"/>
</dbReference>
<dbReference type="EMBL" id="LFJN01000004">
    <property type="protein sequence ID" value="KPI44193.1"/>
    <property type="molecule type" value="Genomic_DNA"/>
</dbReference>
<dbReference type="OrthoDB" id="309640at2759"/>
<accession>A0A0N1H9E8</accession>
<dbReference type="RefSeq" id="XP_018004156.1">
    <property type="nucleotide sequence ID" value="XM_018146616.1"/>
</dbReference>
<dbReference type="GeneID" id="28738496"/>
<proteinExistence type="predicted"/>
<keyword evidence="3" id="KW-1185">Reference proteome</keyword>
<dbReference type="InterPro" id="IPR035959">
    <property type="entry name" value="RutC-like_sf"/>
</dbReference>
<dbReference type="VEuPathDB" id="FungiDB:AB675_6333"/>